<keyword evidence="2" id="KW-0788">Thiol protease</keyword>
<organism evidence="5 6">
    <name type="scientific">Karstenula rhodostoma CBS 690.94</name>
    <dbReference type="NCBI Taxonomy" id="1392251"/>
    <lineage>
        <taxon>Eukaryota</taxon>
        <taxon>Fungi</taxon>
        <taxon>Dikarya</taxon>
        <taxon>Ascomycota</taxon>
        <taxon>Pezizomycotina</taxon>
        <taxon>Dothideomycetes</taxon>
        <taxon>Pleosporomycetidae</taxon>
        <taxon>Pleosporales</taxon>
        <taxon>Massarineae</taxon>
        <taxon>Didymosphaeriaceae</taxon>
        <taxon>Karstenula</taxon>
    </lineage>
</organism>
<keyword evidence="6" id="KW-1185">Reference proteome</keyword>
<evidence type="ECO:0000256" key="2">
    <source>
        <dbReference type="ARBA" id="ARBA00022807"/>
    </source>
</evidence>
<evidence type="ECO:0000313" key="6">
    <source>
        <dbReference type="Proteomes" id="UP000799764"/>
    </source>
</evidence>
<reference evidence="5" key="1">
    <citation type="journal article" date="2020" name="Stud. Mycol.">
        <title>101 Dothideomycetes genomes: a test case for predicting lifestyles and emergence of pathogens.</title>
        <authorList>
            <person name="Haridas S."/>
            <person name="Albert R."/>
            <person name="Binder M."/>
            <person name="Bloem J."/>
            <person name="Labutti K."/>
            <person name="Salamov A."/>
            <person name="Andreopoulos B."/>
            <person name="Baker S."/>
            <person name="Barry K."/>
            <person name="Bills G."/>
            <person name="Bluhm B."/>
            <person name="Cannon C."/>
            <person name="Castanera R."/>
            <person name="Culley D."/>
            <person name="Daum C."/>
            <person name="Ezra D."/>
            <person name="Gonzalez J."/>
            <person name="Henrissat B."/>
            <person name="Kuo A."/>
            <person name="Liang C."/>
            <person name="Lipzen A."/>
            <person name="Lutzoni F."/>
            <person name="Magnuson J."/>
            <person name="Mondo S."/>
            <person name="Nolan M."/>
            <person name="Ohm R."/>
            <person name="Pangilinan J."/>
            <person name="Park H.-J."/>
            <person name="Ramirez L."/>
            <person name="Alfaro M."/>
            <person name="Sun H."/>
            <person name="Tritt A."/>
            <person name="Yoshinaga Y."/>
            <person name="Zwiers L.-H."/>
            <person name="Turgeon B."/>
            <person name="Goodwin S."/>
            <person name="Spatafora J."/>
            <person name="Crous P."/>
            <person name="Grigoriev I."/>
        </authorList>
    </citation>
    <scope>NUCLEOTIDE SEQUENCE</scope>
    <source>
        <strain evidence="5">CBS 690.94</strain>
    </source>
</reference>
<comment type="caution">
    <text evidence="5">The sequence shown here is derived from an EMBL/GenBank/DDBJ whole genome shotgun (WGS) entry which is preliminary data.</text>
</comment>
<sequence length="385" mass="43536">MGGWCLRVTEQQLAEGSASSYNYKTFSLVPLIVNFTTTPLHRKYHLIRKTLGTVGVAKKPTKSRSAITARGRTSKKQVIEKLLIDPEEKAKRARRRSSVTPALPYSPYTRVDVRILIFGENDFPGLDLEIQDVKVTFESFNYNVEIIYIGVEDAWPNLKKELEFFFYDANKDTLQFIYYSGHGGEYIQTHGAHSGSRTHPYLANLDASHESDHPKCSEINWSDVSPLMMGSSSDTLTILDCCSAGSSTLSVNVEDDDVPIPYRKALIIASAHVQTSYKGHLGWALCQALRSISENEYDISTETLLSKINSLIFRRFAMSRNKPPQAHHHILHRTTKPKIVLHKLEKKSVWNGRTYCKRRDYAVLTGMSSEGTETDEFEEDSMDTS</sequence>
<accession>A0A9P4UGU3</accession>
<keyword evidence="2" id="KW-0645">Protease</keyword>
<gene>
    <name evidence="5" type="ORF">P171DRAFT_440376</name>
</gene>
<name>A0A9P4UGU3_9PLEO</name>
<protein>
    <recommendedName>
        <fullName evidence="4">Peptidase C14 caspase domain-containing protein</fullName>
    </recommendedName>
</protein>
<dbReference type="Pfam" id="PF00656">
    <property type="entry name" value="Peptidase_C14"/>
    <property type="match status" value="1"/>
</dbReference>
<dbReference type="Gene3D" id="3.40.50.1460">
    <property type="match status" value="1"/>
</dbReference>
<evidence type="ECO:0000313" key="5">
    <source>
        <dbReference type="EMBL" id="KAF2449946.1"/>
    </source>
</evidence>
<keyword evidence="3" id="KW-0865">Zymogen</keyword>
<dbReference type="EMBL" id="MU001494">
    <property type="protein sequence ID" value="KAF2449946.1"/>
    <property type="molecule type" value="Genomic_DNA"/>
</dbReference>
<evidence type="ECO:0000256" key="1">
    <source>
        <dbReference type="ARBA" id="ARBA00022703"/>
    </source>
</evidence>
<dbReference type="Proteomes" id="UP000799764">
    <property type="component" value="Unassembled WGS sequence"/>
</dbReference>
<dbReference type="OrthoDB" id="1911848at2759"/>
<dbReference type="InterPro" id="IPR029030">
    <property type="entry name" value="Caspase-like_dom_sf"/>
</dbReference>
<dbReference type="GO" id="GO:0006508">
    <property type="term" value="P:proteolysis"/>
    <property type="evidence" value="ECO:0007669"/>
    <property type="project" value="InterPro"/>
</dbReference>
<proteinExistence type="predicted"/>
<dbReference type="InterPro" id="IPR011600">
    <property type="entry name" value="Pept_C14_caspase"/>
</dbReference>
<dbReference type="GO" id="GO:0006915">
    <property type="term" value="P:apoptotic process"/>
    <property type="evidence" value="ECO:0007669"/>
    <property type="project" value="UniProtKB-KW"/>
</dbReference>
<feature type="domain" description="Peptidase C14 caspase" evidence="4">
    <location>
        <begin position="116"/>
        <end position="316"/>
    </location>
</feature>
<evidence type="ECO:0000256" key="3">
    <source>
        <dbReference type="ARBA" id="ARBA00023145"/>
    </source>
</evidence>
<dbReference type="AlphaFoldDB" id="A0A9P4UGU3"/>
<keyword evidence="1" id="KW-0053">Apoptosis</keyword>
<dbReference type="GO" id="GO:0004197">
    <property type="term" value="F:cysteine-type endopeptidase activity"/>
    <property type="evidence" value="ECO:0007669"/>
    <property type="project" value="InterPro"/>
</dbReference>
<evidence type="ECO:0000259" key="4">
    <source>
        <dbReference type="Pfam" id="PF00656"/>
    </source>
</evidence>
<keyword evidence="2" id="KW-0378">Hydrolase</keyword>
<dbReference type="SUPFAM" id="SSF52129">
    <property type="entry name" value="Caspase-like"/>
    <property type="match status" value="1"/>
</dbReference>